<evidence type="ECO:0000256" key="8">
    <source>
        <dbReference type="ARBA" id="ARBA00048679"/>
    </source>
</evidence>
<evidence type="ECO:0000256" key="2">
    <source>
        <dbReference type="ARBA" id="ARBA00022527"/>
    </source>
</evidence>
<dbReference type="Gene3D" id="1.10.510.10">
    <property type="entry name" value="Transferase(Phosphotransferase) domain 1"/>
    <property type="match status" value="1"/>
</dbReference>
<dbReference type="InterPro" id="IPR000719">
    <property type="entry name" value="Prot_kinase_dom"/>
</dbReference>
<evidence type="ECO:0000256" key="9">
    <source>
        <dbReference type="SAM" id="MobiDB-lite"/>
    </source>
</evidence>
<feature type="compositionally biased region" description="Polar residues" evidence="9">
    <location>
        <begin position="646"/>
        <end position="655"/>
    </location>
</feature>
<evidence type="ECO:0000256" key="1">
    <source>
        <dbReference type="ARBA" id="ARBA00012513"/>
    </source>
</evidence>
<protein>
    <recommendedName>
        <fullName evidence="1">non-specific serine/threonine protein kinase</fullName>
        <ecNumber evidence="1">2.7.11.1</ecNumber>
    </recommendedName>
</protein>
<comment type="catalytic activity">
    <reaction evidence="7">
        <text>L-threonyl-[protein] + ATP = O-phospho-L-threonyl-[protein] + ADP + H(+)</text>
        <dbReference type="Rhea" id="RHEA:46608"/>
        <dbReference type="Rhea" id="RHEA-COMP:11060"/>
        <dbReference type="Rhea" id="RHEA-COMP:11605"/>
        <dbReference type="ChEBI" id="CHEBI:15378"/>
        <dbReference type="ChEBI" id="CHEBI:30013"/>
        <dbReference type="ChEBI" id="CHEBI:30616"/>
        <dbReference type="ChEBI" id="CHEBI:61977"/>
        <dbReference type="ChEBI" id="CHEBI:456216"/>
        <dbReference type="EC" id="2.7.11.1"/>
    </reaction>
</comment>
<dbReference type="GO" id="GO:0005737">
    <property type="term" value="C:cytoplasm"/>
    <property type="evidence" value="ECO:0007669"/>
    <property type="project" value="TreeGrafter"/>
</dbReference>
<organism evidence="11 12">
    <name type="scientific">Litomosoides sigmodontis</name>
    <name type="common">Filarial nematode worm</name>
    <dbReference type="NCBI Taxonomy" id="42156"/>
    <lineage>
        <taxon>Eukaryota</taxon>
        <taxon>Metazoa</taxon>
        <taxon>Ecdysozoa</taxon>
        <taxon>Nematoda</taxon>
        <taxon>Chromadorea</taxon>
        <taxon>Rhabditida</taxon>
        <taxon>Spirurina</taxon>
        <taxon>Spiruromorpha</taxon>
        <taxon>Filarioidea</taxon>
        <taxon>Onchocercidae</taxon>
        <taxon>Litomosoides</taxon>
    </lineage>
</organism>
<feature type="compositionally biased region" description="Polar residues" evidence="9">
    <location>
        <begin position="60"/>
        <end position="74"/>
    </location>
</feature>
<feature type="domain" description="Protein kinase" evidence="10">
    <location>
        <begin position="91"/>
        <end position="363"/>
    </location>
</feature>
<keyword evidence="12" id="KW-1185">Reference proteome</keyword>
<dbReference type="SMART" id="SM00220">
    <property type="entry name" value="S_TKc"/>
    <property type="match status" value="1"/>
</dbReference>
<dbReference type="STRING" id="42156.A0A3P6SW22"/>
<feature type="region of interest" description="Disordered" evidence="9">
    <location>
        <begin position="60"/>
        <end position="79"/>
    </location>
</feature>
<dbReference type="EC" id="2.7.11.1" evidence="1"/>
<dbReference type="PANTHER" id="PTHR22967">
    <property type="entry name" value="SERINE/THREONINE PROTEIN KINASE"/>
    <property type="match status" value="1"/>
</dbReference>
<name>A0A3P6SW22_LITSI</name>
<evidence type="ECO:0000313" key="12">
    <source>
        <dbReference type="Proteomes" id="UP000277928"/>
    </source>
</evidence>
<dbReference type="Pfam" id="PF00069">
    <property type="entry name" value="Pkinase"/>
    <property type="match status" value="1"/>
</dbReference>
<dbReference type="GO" id="GO:0045747">
    <property type="term" value="P:positive regulation of Notch signaling pathway"/>
    <property type="evidence" value="ECO:0007669"/>
    <property type="project" value="TreeGrafter"/>
</dbReference>
<dbReference type="GO" id="GO:0005524">
    <property type="term" value="F:ATP binding"/>
    <property type="evidence" value="ECO:0007669"/>
    <property type="project" value="UniProtKB-KW"/>
</dbReference>
<evidence type="ECO:0000256" key="3">
    <source>
        <dbReference type="ARBA" id="ARBA00022679"/>
    </source>
</evidence>
<dbReference type="EMBL" id="UYRX01000062">
    <property type="protein sequence ID" value="VDK72055.1"/>
    <property type="molecule type" value="Genomic_DNA"/>
</dbReference>
<dbReference type="InterPro" id="IPR011009">
    <property type="entry name" value="Kinase-like_dom_sf"/>
</dbReference>
<evidence type="ECO:0000313" key="11">
    <source>
        <dbReference type="EMBL" id="VDK72055.1"/>
    </source>
</evidence>
<gene>
    <name evidence="11" type="ORF">NLS_LOCUS1659</name>
</gene>
<dbReference type="Proteomes" id="UP000277928">
    <property type="component" value="Unassembled WGS sequence"/>
</dbReference>
<dbReference type="InterPro" id="IPR008271">
    <property type="entry name" value="Ser/Thr_kinase_AS"/>
</dbReference>
<evidence type="ECO:0000256" key="4">
    <source>
        <dbReference type="ARBA" id="ARBA00022741"/>
    </source>
</evidence>
<dbReference type="GO" id="GO:0035612">
    <property type="term" value="F:AP-2 adaptor complex binding"/>
    <property type="evidence" value="ECO:0007669"/>
    <property type="project" value="TreeGrafter"/>
</dbReference>
<evidence type="ECO:0000256" key="6">
    <source>
        <dbReference type="ARBA" id="ARBA00022840"/>
    </source>
</evidence>
<dbReference type="AlphaFoldDB" id="A0A3P6SW22"/>
<evidence type="ECO:0000256" key="5">
    <source>
        <dbReference type="ARBA" id="ARBA00022777"/>
    </source>
</evidence>
<feature type="compositionally biased region" description="Polar residues" evidence="9">
    <location>
        <begin position="625"/>
        <end position="634"/>
    </location>
</feature>
<dbReference type="GO" id="GO:0004674">
    <property type="term" value="F:protein serine/threonine kinase activity"/>
    <property type="evidence" value="ECO:0007669"/>
    <property type="project" value="UniProtKB-KW"/>
</dbReference>
<accession>A0A3P6SW22</accession>
<keyword evidence="5" id="KW-0418">Kinase</keyword>
<keyword evidence="4" id="KW-0547">Nucleotide-binding</keyword>
<dbReference type="SUPFAM" id="SSF56112">
    <property type="entry name" value="Protein kinase-like (PK-like)"/>
    <property type="match status" value="1"/>
</dbReference>
<evidence type="ECO:0000259" key="10">
    <source>
        <dbReference type="PROSITE" id="PS50011"/>
    </source>
</evidence>
<dbReference type="GO" id="GO:2000369">
    <property type="term" value="P:regulation of clathrin-dependent endocytosis"/>
    <property type="evidence" value="ECO:0007669"/>
    <property type="project" value="TreeGrafter"/>
</dbReference>
<reference evidence="11 12" key="1">
    <citation type="submission" date="2018-08" db="EMBL/GenBank/DDBJ databases">
        <authorList>
            <person name="Laetsch R D."/>
            <person name="Stevens L."/>
            <person name="Kumar S."/>
            <person name="Blaxter L. M."/>
        </authorList>
    </citation>
    <scope>NUCLEOTIDE SEQUENCE [LARGE SCALE GENOMIC DNA]</scope>
</reference>
<dbReference type="PROSITE" id="PS50011">
    <property type="entry name" value="PROTEIN_KINASE_DOM"/>
    <property type="match status" value="1"/>
</dbReference>
<proteinExistence type="predicted"/>
<keyword evidence="2" id="KW-0723">Serine/threonine-protein kinase</keyword>
<keyword evidence="3" id="KW-0808">Transferase</keyword>
<dbReference type="PANTHER" id="PTHR22967:SF57">
    <property type="entry name" value="AUXILIN, ISOFORM A-RELATED"/>
    <property type="match status" value="1"/>
</dbReference>
<sequence>MLSSMLVAISRKLYGIRVRFTVFVWAVVGEEGDAYIAIVLPNDLKMPLNLFGIGAGGVKSQQLDNSSRGNTGTSDGKDWRGTVVKLPNHTVTLDKKLAEGGFAIVYLASDKQGRQYALKRQFISDDVRQLEACRRECRIVSCLAGHKNIVSYIDHMILKNNCGVYECSLLTTYYKSSVLQLMNERHLSGRCLSASEILKIFCDVCEAVARLHHSQTPVIHRDLKVENVLISERRPGTPVYVLCDFGSATTKVLSSDTQSLQFIEEEIHRYTTLAYRAPEMVDIYSGKPIGTKVDIWALGVMLYRLCYFSLPFGESSLAIQNCSYTFPPAPNYPDELRAIIKILFNSDHVRRPDIYQVSTLAFEAAGQSSPIGNLNKVPALSVIDAIRNLHREEVNTAVAGTSVRTSAFTNFDNRLAQKETATSINPRLRPKPYSSAIRLNLADSSSRLLDVPISKQQNSSSYPEIGGTHAGSSQKSCCIAEECAIETLKSSAFRPYSASSDSNTKVLCAGFAIEPFETMTVPVPSPVNLPAETDISWNPFVIAPFSAQRRISTTSQNITMDDHSFRHCFDKLPRHLKHFASSNMVENDANLEIDENDPFGAAPIHEHQMRVVEEVSRLKDAGPTQGKSQSNGTEVQDAVTSHEVLSLSSIDNDKL</sequence>
<comment type="catalytic activity">
    <reaction evidence="8">
        <text>L-seryl-[protein] + ATP = O-phospho-L-seryl-[protein] + ADP + H(+)</text>
        <dbReference type="Rhea" id="RHEA:17989"/>
        <dbReference type="Rhea" id="RHEA-COMP:9863"/>
        <dbReference type="Rhea" id="RHEA-COMP:11604"/>
        <dbReference type="ChEBI" id="CHEBI:15378"/>
        <dbReference type="ChEBI" id="CHEBI:29999"/>
        <dbReference type="ChEBI" id="CHEBI:30616"/>
        <dbReference type="ChEBI" id="CHEBI:83421"/>
        <dbReference type="ChEBI" id="CHEBI:456216"/>
        <dbReference type="EC" id="2.7.11.1"/>
    </reaction>
</comment>
<dbReference type="PROSITE" id="PS00108">
    <property type="entry name" value="PROTEIN_KINASE_ST"/>
    <property type="match status" value="1"/>
</dbReference>
<feature type="region of interest" description="Disordered" evidence="9">
    <location>
        <begin position="615"/>
        <end position="655"/>
    </location>
</feature>
<evidence type="ECO:0000256" key="7">
    <source>
        <dbReference type="ARBA" id="ARBA00047899"/>
    </source>
</evidence>
<keyword evidence="6" id="KW-0067">ATP-binding</keyword>
<dbReference type="OMA" id="EIHRYTT"/>
<dbReference type="OrthoDB" id="2018507at2759"/>